<gene>
    <name evidence="8" type="ORF">P154DRAFT_580722</name>
</gene>
<dbReference type="EMBL" id="ML977637">
    <property type="protein sequence ID" value="KAF1995526.1"/>
    <property type="molecule type" value="Genomic_DNA"/>
</dbReference>
<comment type="subcellular location">
    <subcellularLocation>
        <location evidence="1">Membrane</location>
        <topology evidence="1">Multi-pass membrane protein</topology>
    </subcellularLocation>
</comment>
<dbReference type="Pfam" id="PF20684">
    <property type="entry name" value="Fung_rhodopsin"/>
    <property type="match status" value="1"/>
</dbReference>
<evidence type="ECO:0000259" key="7">
    <source>
        <dbReference type="Pfam" id="PF20684"/>
    </source>
</evidence>
<evidence type="ECO:0000313" key="9">
    <source>
        <dbReference type="Proteomes" id="UP000799779"/>
    </source>
</evidence>
<feature type="transmembrane region" description="Helical" evidence="6">
    <location>
        <begin position="206"/>
        <end position="228"/>
    </location>
</feature>
<accession>A0A6A5WD17</accession>
<feature type="transmembrane region" description="Helical" evidence="6">
    <location>
        <begin position="15"/>
        <end position="34"/>
    </location>
</feature>
<sequence length="334" mass="37244">MSVPLIPEQASENQSFKIILCVVLFSFVGVLSIILRITSRHIQKSALKGDDYTLIFATVLLVCINIILGAAVRHGAFGRHAYTATEHETAMFRLLYSIIGILMPLCIAATRISVLILLYKSFPFQRIQIAIQVLFAMAALIAVAAIAGNALRCLPVSTVYSGTCDIDSSTMTYTLLVPCLVLDFAIIITPIPTVSSMRLSPSDKRAMTGAFVLGLITCLSACAGYTLLFQVKRHDTTYTLVPAVIGMMNETSIRVFTSSIMGCRPLLSRLVPIKKLAQYFESLEWYQYHFAPRLQRAPPRPRAWPRPTYEPRRNDSWEEWELSHGNFSPFWVSA</sequence>
<evidence type="ECO:0000256" key="1">
    <source>
        <dbReference type="ARBA" id="ARBA00004141"/>
    </source>
</evidence>
<feature type="transmembrane region" description="Helical" evidence="6">
    <location>
        <begin position="171"/>
        <end position="194"/>
    </location>
</feature>
<keyword evidence="9" id="KW-1185">Reference proteome</keyword>
<dbReference type="PANTHER" id="PTHR33048">
    <property type="entry name" value="PTH11-LIKE INTEGRAL MEMBRANE PROTEIN (AFU_ORTHOLOGUE AFUA_5G11245)"/>
    <property type="match status" value="1"/>
</dbReference>
<name>A0A6A5WD17_9PLEO</name>
<evidence type="ECO:0000256" key="2">
    <source>
        <dbReference type="ARBA" id="ARBA00022692"/>
    </source>
</evidence>
<protein>
    <recommendedName>
        <fullName evidence="7">Rhodopsin domain-containing protein</fullName>
    </recommendedName>
</protein>
<evidence type="ECO:0000313" key="8">
    <source>
        <dbReference type="EMBL" id="KAF1995526.1"/>
    </source>
</evidence>
<feature type="domain" description="Rhodopsin" evidence="7">
    <location>
        <begin position="35"/>
        <end position="269"/>
    </location>
</feature>
<evidence type="ECO:0000256" key="3">
    <source>
        <dbReference type="ARBA" id="ARBA00022989"/>
    </source>
</evidence>
<dbReference type="InterPro" id="IPR049326">
    <property type="entry name" value="Rhodopsin_dom_fungi"/>
</dbReference>
<evidence type="ECO:0000256" key="6">
    <source>
        <dbReference type="SAM" id="Phobius"/>
    </source>
</evidence>
<dbReference type="InterPro" id="IPR052337">
    <property type="entry name" value="SAT4-like"/>
</dbReference>
<keyword evidence="4 6" id="KW-0472">Membrane</keyword>
<keyword evidence="3 6" id="KW-1133">Transmembrane helix</keyword>
<dbReference type="Proteomes" id="UP000799779">
    <property type="component" value="Unassembled WGS sequence"/>
</dbReference>
<evidence type="ECO:0000256" key="5">
    <source>
        <dbReference type="ARBA" id="ARBA00038359"/>
    </source>
</evidence>
<evidence type="ECO:0000256" key="4">
    <source>
        <dbReference type="ARBA" id="ARBA00023136"/>
    </source>
</evidence>
<dbReference type="PANTHER" id="PTHR33048:SF47">
    <property type="entry name" value="INTEGRAL MEMBRANE PROTEIN-RELATED"/>
    <property type="match status" value="1"/>
</dbReference>
<reference evidence="8" key="1">
    <citation type="journal article" date="2020" name="Stud. Mycol.">
        <title>101 Dothideomycetes genomes: a test case for predicting lifestyles and emergence of pathogens.</title>
        <authorList>
            <person name="Haridas S."/>
            <person name="Albert R."/>
            <person name="Binder M."/>
            <person name="Bloem J."/>
            <person name="Labutti K."/>
            <person name="Salamov A."/>
            <person name="Andreopoulos B."/>
            <person name="Baker S."/>
            <person name="Barry K."/>
            <person name="Bills G."/>
            <person name="Bluhm B."/>
            <person name="Cannon C."/>
            <person name="Castanera R."/>
            <person name="Culley D."/>
            <person name="Daum C."/>
            <person name="Ezra D."/>
            <person name="Gonzalez J."/>
            <person name="Henrissat B."/>
            <person name="Kuo A."/>
            <person name="Liang C."/>
            <person name="Lipzen A."/>
            <person name="Lutzoni F."/>
            <person name="Magnuson J."/>
            <person name="Mondo S."/>
            <person name="Nolan M."/>
            <person name="Ohm R."/>
            <person name="Pangilinan J."/>
            <person name="Park H.-J."/>
            <person name="Ramirez L."/>
            <person name="Alfaro M."/>
            <person name="Sun H."/>
            <person name="Tritt A."/>
            <person name="Yoshinaga Y."/>
            <person name="Zwiers L.-H."/>
            <person name="Turgeon B."/>
            <person name="Goodwin S."/>
            <person name="Spatafora J."/>
            <person name="Crous P."/>
            <person name="Grigoriev I."/>
        </authorList>
    </citation>
    <scope>NUCLEOTIDE SEQUENCE</scope>
    <source>
        <strain evidence="8">CBS 123094</strain>
    </source>
</reference>
<keyword evidence="2 6" id="KW-0812">Transmembrane</keyword>
<organism evidence="8 9">
    <name type="scientific">Amniculicola lignicola CBS 123094</name>
    <dbReference type="NCBI Taxonomy" id="1392246"/>
    <lineage>
        <taxon>Eukaryota</taxon>
        <taxon>Fungi</taxon>
        <taxon>Dikarya</taxon>
        <taxon>Ascomycota</taxon>
        <taxon>Pezizomycotina</taxon>
        <taxon>Dothideomycetes</taxon>
        <taxon>Pleosporomycetidae</taxon>
        <taxon>Pleosporales</taxon>
        <taxon>Amniculicolaceae</taxon>
        <taxon>Amniculicola</taxon>
    </lineage>
</organism>
<dbReference type="OrthoDB" id="5393606at2759"/>
<feature type="transmembrane region" description="Helical" evidence="6">
    <location>
        <begin position="54"/>
        <end position="74"/>
    </location>
</feature>
<dbReference type="AlphaFoldDB" id="A0A6A5WD17"/>
<proteinExistence type="inferred from homology"/>
<feature type="transmembrane region" description="Helical" evidence="6">
    <location>
        <begin position="94"/>
        <end position="119"/>
    </location>
</feature>
<comment type="similarity">
    <text evidence="5">Belongs to the SAT4 family.</text>
</comment>
<feature type="transmembrane region" description="Helical" evidence="6">
    <location>
        <begin position="131"/>
        <end position="151"/>
    </location>
</feature>
<dbReference type="GO" id="GO:0016020">
    <property type="term" value="C:membrane"/>
    <property type="evidence" value="ECO:0007669"/>
    <property type="project" value="UniProtKB-SubCell"/>
</dbReference>